<proteinExistence type="predicted"/>
<keyword evidence="3" id="KW-1185">Reference proteome</keyword>
<evidence type="ECO:0000256" key="1">
    <source>
        <dbReference type="SAM" id="MobiDB-lite"/>
    </source>
</evidence>
<dbReference type="GeneID" id="62876730"/>
<accession>A0A8T8DZ31</accession>
<dbReference type="PIRSF" id="PIRSF005357">
    <property type="entry name" value="UCP005357"/>
    <property type="match status" value="1"/>
</dbReference>
<dbReference type="PANTHER" id="PTHR39662:SF1">
    <property type="entry name" value="DUF354 DOMAIN-CONTAINING PROTEIN"/>
    <property type="match status" value="1"/>
</dbReference>
<dbReference type="OrthoDB" id="185087at2157"/>
<feature type="compositionally biased region" description="Gly residues" evidence="1">
    <location>
        <begin position="206"/>
        <end position="215"/>
    </location>
</feature>
<dbReference type="KEGG" id="hsal:JMJ58_16360"/>
<evidence type="ECO:0000313" key="2">
    <source>
        <dbReference type="EMBL" id="QRV14493.1"/>
    </source>
</evidence>
<dbReference type="EMBL" id="CP069188">
    <property type="protein sequence ID" value="QRV14493.1"/>
    <property type="molecule type" value="Genomic_DNA"/>
</dbReference>
<protein>
    <submittedName>
        <fullName evidence="2">DUF354 domain-containing protein</fullName>
    </submittedName>
</protein>
<dbReference type="AlphaFoldDB" id="A0A8T8DZ31"/>
<dbReference type="InterPro" id="IPR007152">
    <property type="entry name" value="DUF354"/>
</dbReference>
<dbReference type="Pfam" id="PF04007">
    <property type="entry name" value="DUF354"/>
    <property type="match status" value="1"/>
</dbReference>
<organism evidence="2 3">
    <name type="scientific">Haloterrigena salifodinae</name>
    <dbReference type="NCBI Taxonomy" id="2675099"/>
    <lineage>
        <taxon>Archaea</taxon>
        <taxon>Methanobacteriati</taxon>
        <taxon>Methanobacteriota</taxon>
        <taxon>Stenosarchaea group</taxon>
        <taxon>Halobacteria</taxon>
        <taxon>Halobacteriales</taxon>
        <taxon>Natrialbaceae</taxon>
        <taxon>Haloterrigena</taxon>
    </lineage>
</organism>
<feature type="region of interest" description="Disordered" evidence="1">
    <location>
        <begin position="184"/>
        <end position="215"/>
    </location>
</feature>
<dbReference type="Proteomes" id="UP000637819">
    <property type="component" value="Chromosome"/>
</dbReference>
<dbReference type="SUPFAM" id="SSF53756">
    <property type="entry name" value="UDP-Glycosyltransferase/glycogen phosphorylase"/>
    <property type="match status" value="2"/>
</dbReference>
<gene>
    <name evidence="2" type="ORF">JMJ58_16360</name>
</gene>
<reference evidence="2 3" key="1">
    <citation type="submission" date="2021-01" db="EMBL/GenBank/DDBJ databases">
        <title>Genome Sequence and Methylation Pattern of Haloterrigena salifodinae BOL5-1, An Extremely Halophilic Archaeon from a Bolivian Salt Mine.</title>
        <authorList>
            <person name="DasSarma P."/>
            <person name="Anton B.P."/>
            <person name="DasSarma S.L."/>
            <person name="von Ehrenheim H.A.L."/>
            <person name="Martinez F.L."/>
            <person name="Guzman D."/>
            <person name="Roberts R.J."/>
            <person name="DasSarma S."/>
        </authorList>
    </citation>
    <scope>NUCLEOTIDE SEQUENCE [LARGE SCALE GENOMIC DNA]</scope>
    <source>
        <strain evidence="2 3">BOL5-1</strain>
    </source>
</reference>
<evidence type="ECO:0000313" key="3">
    <source>
        <dbReference type="Proteomes" id="UP000637819"/>
    </source>
</evidence>
<name>A0A8T8DZ31_9EURY</name>
<dbReference type="RefSeq" id="WP_204747278.1">
    <property type="nucleotide sequence ID" value="NZ_CP069188.1"/>
</dbReference>
<dbReference type="PANTHER" id="PTHR39662">
    <property type="entry name" value="DUF354 DOMAIN-CONTAINING PROTEIN-RELATED"/>
    <property type="match status" value="1"/>
</dbReference>
<feature type="compositionally biased region" description="Low complexity" evidence="1">
    <location>
        <begin position="186"/>
        <end position="205"/>
    </location>
</feature>
<sequence>MATAPAGRVVVTVQHPAHVHFFRNAIDELEDRGYDVRVFAREKDVTEALLEAYGIEYERLAGSAASPLELAKVQATYEYRLLKRARRLDPDVMLAIGEPGVAHASAAVDGYSVLFTDTEHATLSNALALPFADLVCTPRAFWDNHGSAHYTYPGYHELAYLHPDRFSPDPSVLADLEPQVKAGLPAATDGGAASGGALETDSGAGTATGPGGSTGGVGDESLVVLRLISWTAAHDIGQKGMAGVERLVADLEREGATVLVSAEGDLPPALADRRIDLPPDRMHDLLAHADLFLGESATMAIESAVLGTPSLYVSDLDAGVLEELETRYGLLRRLEQDAEPSRVAATARELLAIDDSTWRERRRTLLDETIDTTDFVVNTVERVSDA</sequence>